<dbReference type="GO" id="GO:0005975">
    <property type="term" value="P:carbohydrate metabolic process"/>
    <property type="evidence" value="ECO:0007669"/>
    <property type="project" value="InterPro"/>
</dbReference>
<evidence type="ECO:0000256" key="2">
    <source>
        <dbReference type="ARBA" id="ARBA00010772"/>
    </source>
</evidence>
<name>A0A3N1UQZ4_9BACT</name>
<dbReference type="AlphaFoldDB" id="A0A3N1UQZ4"/>
<feature type="domain" description="Phosphomannose isomerase type I catalytic" evidence="9">
    <location>
        <begin position="14"/>
        <end position="156"/>
    </location>
</feature>
<evidence type="ECO:0000256" key="4">
    <source>
        <dbReference type="ARBA" id="ARBA00022723"/>
    </source>
</evidence>
<organism evidence="10 11">
    <name type="scientific">Desulfosoma caldarium</name>
    <dbReference type="NCBI Taxonomy" id="610254"/>
    <lineage>
        <taxon>Bacteria</taxon>
        <taxon>Pseudomonadati</taxon>
        <taxon>Thermodesulfobacteriota</taxon>
        <taxon>Syntrophobacteria</taxon>
        <taxon>Syntrophobacterales</taxon>
        <taxon>Syntrophobacteraceae</taxon>
        <taxon>Desulfosoma</taxon>
    </lineage>
</organism>
<dbReference type="PANTHER" id="PTHR10309">
    <property type="entry name" value="MANNOSE-6-PHOSPHATE ISOMERASE"/>
    <property type="match status" value="1"/>
</dbReference>
<feature type="binding site" evidence="8">
    <location>
        <position position="114"/>
    </location>
    <ligand>
        <name>Zn(2+)</name>
        <dbReference type="ChEBI" id="CHEBI:29105"/>
    </ligand>
</feature>
<feature type="binding site" evidence="8">
    <location>
        <position position="269"/>
    </location>
    <ligand>
        <name>Zn(2+)</name>
        <dbReference type="ChEBI" id="CHEBI:29105"/>
    </ligand>
</feature>
<feature type="binding site" evidence="8">
    <location>
        <position position="112"/>
    </location>
    <ligand>
        <name>Zn(2+)</name>
        <dbReference type="ChEBI" id="CHEBI:29105"/>
    </ligand>
</feature>
<keyword evidence="11" id="KW-1185">Reference proteome</keyword>
<dbReference type="Gene3D" id="1.10.441.10">
    <property type="entry name" value="Phosphomannose Isomerase, domain 2"/>
    <property type="match status" value="1"/>
</dbReference>
<keyword evidence="5 8" id="KW-0862">Zinc</keyword>
<evidence type="ECO:0000256" key="3">
    <source>
        <dbReference type="ARBA" id="ARBA00011956"/>
    </source>
</evidence>
<dbReference type="CDD" id="cd07011">
    <property type="entry name" value="cupin_PMI_type_I_N"/>
    <property type="match status" value="1"/>
</dbReference>
<evidence type="ECO:0000256" key="1">
    <source>
        <dbReference type="ARBA" id="ARBA00000757"/>
    </source>
</evidence>
<dbReference type="GO" id="GO:0005829">
    <property type="term" value="C:cytosol"/>
    <property type="evidence" value="ECO:0007669"/>
    <property type="project" value="TreeGrafter"/>
</dbReference>
<dbReference type="Pfam" id="PF20511">
    <property type="entry name" value="PMI_typeI_cat"/>
    <property type="match status" value="1"/>
</dbReference>
<dbReference type="PIRSF" id="PIRSF001480">
    <property type="entry name" value="Mannose-6-phosphate_isomerase"/>
    <property type="match status" value="1"/>
</dbReference>
<feature type="active site" evidence="7">
    <location>
        <position position="288"/>
    </location>
</feature>
<dbReference type="Gene3D" id="2.60.120.10">
    <property type="entry name" value="Jelly Rolls"/>
    <property type="match status" value="2"/>
</dbReference>
<evidence type="ECO:0000313" key="10">
    <source>
        <dbReference type="EMBL" id="ROQ92168.1"/>
    </source>
</evidence>
<dbReference type="Proteomes" id="UP000276223">
    <property type="component" value="Unassembled WGS sequence"/>
</dbReference>
<dbReference type="OrthoDB" id="9792649at2"/>
<dbReference type="GO" id="GO:0009298">
    <property type="term" value="P:GDP-mannose biosynthetic process"/>
    <property type="evidence" value="ECO:0007669"/>
    <property type="project" value="InterPro"/>
</dbReference>
<feature type="binding site" evidence="8">
    <location>
        <position position="139"/>
    </location>
    <ligand>
        <name>Zn(2+)</name>
        <dbReference type="ChEBI" id="CHEBI:29105"/>
    </ligand>
</feature>
<gene>
    <name evidence="10" type="ORF">EDC27_1856</name>
</gene>
<comment type="similarity">
    <text evidence="2">Belongs to the mannose-6-phosphate isomerase type 1 family.</text>
</comment>
<evidence type="ECO:0000256" key="5">
    <source>
        <dbReference type="ARBA" id="ARBA00022833"/>
    </source>
</evidence>
<comment type="catalytic activity">
    <reaction evidence="1">
        <text>D-mannose 6-phosphate = D-fructose 6-phosphate</text>
        <dbReference type="Rhea" id="RHEA:12356"/>
        <dbReference type="ChEBI" id="CHEBI:58735"/>
        <dbReference type="ChEBI" id="CHEBI:61527"/>
        <dbReference type="EC" id="5.3.1.8"/>
    </reaction>
</comment>
<dbReference type="NCBIfam" id="TIGR00218">
    <property type="entry name" value="manA"/>
    <property type="match status" value="1"/>
</dbReference>
<evidence type="ECO:0000313" key="11">
    <source>
        <dbReference type="Proteomes" id="UP000276223"/>
    </source>
</evidence>
<protein>
    <recommendedName>
        <fullName evidence="3">mannose-6-phosphate isomerase</fullName>
        <ecNumber evidence="3">5.3.1.8</ecNumber>
    </recommendedName>
</protein>
<keyword evidence="6 10" id="KW-0413">Isomerase</keyword>
<evidence type="ECO:0000256" key="8">
    <source>
        <dbReference type="PIRSR" id="PIRSR001480-2"/>
    </source>
</evidence>
<dbReference type="GO" id="GO:0004476">
    <property type="term" value="F:mannose-6-phosphate isomerase activity"/>
    <property type="evidence" value="ECO:0007669"/>
    <property type="project" value="UniProtKB-EC"/>
</dbReference>
<evidence type="ECO:0000256" key="7">
    <source>
        <dbReference type="PIRSR" id="PIRSR001480-1"/>
    </source>
</evidence>
<dbReference type="PANTHER" id="PTHR10309:SF0">
    <property type="entry name" value="MANNOSE-6-PHOSPHATE ISOMERASE"/>
    <property type="match status" value="1"/>
</dbReference>
<proteinExistence type="inferred from homology"/>
<dbReference type="InterPro" id="IPR046457">
    <property type="entry name" value="PMI_typeI_cat"/>
</dbReference>
<dbReference type="InterPro" id="IPR011051">
    <property type="entry name" value="RmlC_Cupin_sf"/>
</dbReference>
<comment type="cofactor">
    <cofactor evidence="8">
        <name>Zn(2+)</name>
        <dbReference type="ChEBI" id="CHEBI:29105"/>
    </cofactor>
    <text evidence="8">Binds 1 zinc ion per subunit.</text>
</comment>
<accession>A0A3N1UQZ4</accession>
<dbReference type="InterPro" id="IPR001250">
    <property type="entry name" value="Man6P_Isoase-1"/>
</dbReference>
<dbReference type="SUPFAM" id="SSF51182">
    <property type="entry name" value="RmlC-like cupins"/>
    <property type="match status" value="1"/>
</dbReference>
<dbReference type="GO" id="GO:0008270">
    <property type="term" value="F:zinc ion binding"/>
    <property type="evidence" value="ECO:0007669"/>
    <property type="project" value="InterPro"/>
</dbReference>
<comment type="caution">
    <text evidence="10">The sequence shown here is derived from an EMBL/GenBank/DDBJ whole genome shotgun (WGS) entry which is preliminary data.</text>
</comment>
<dbReference type="PRINTS" id="PR00714">
    <property type="entry name" value="MAN6PISMRASE"/>
</dbReference>
<reference evidence="10 11" key="1">
    <citation type="submission" date="2018-11" db="EMBL/GenBank/DDBJ databases">
        <title>Genomic Encyclopedia of Type Strains, Phase IV (KMG-IV): sequencing the most valuable type-strain genomes for metagenomic binning, comparative biology and taxonomic classification.</title>
        <authorList>
            <person name="Goeker M."/>
        </authorList>
    </citation>
    <scope>NUCLEOTIDE SEQUENCE [LARGE SCALE GENOMIC DNA]</scope>
    <source>
        <strain evidence="10 11">DSM 22027</strain>
    </source>
</reference>
<dbReference type="EMBL" id="RJVA01000012">
    <property type="protein sequence ID" value="ROQ92168.1"/>
    <property type="molecule type" value="Genomic_DNA"/>
</dbReference>
<dbReference type="InterPro" id="IPR014710">
    <property type="entry name" value="RmlC-like_jellyroll"/>
</dbReference>
<dbReference type="EC" id="5.3.1.8" evidence="3"/>
<keyword evidence="4 8" id="KW-0479">Metal-binding</keyword>
<dbReference type="RefSeq" id="WP_123290334.1">
    <property type="nucleotide sequence ID" value="NZ_RJVA01000012.1"/>
</dbReference>
<evidence type="ECO:0000256" key="6">
    <source>
        <dbReference type="ARBA" id="ARBA00023235"/>
    </source>
</evidence>
<evidence type="ECO:0000259" key="9">
    <source>
        <dbReference type="Pfam" id="PF20511"/>
    </source>
</evidence>
<dbReference type="InterPro" id="IPR016305">
    <property type="entry name" value="Mannose-6-P_Isomerase"/>
</dbReference>
<sequence length="416" mass="45948">MTALEHLPGARPYRLHNLVQHYEWGERGPSAFIATLLGVTDSNPRPYAELWVGAHPSAPSLMEFPDGSKRPLPEAVKQWPQEILGSSVMQSFGSSWPFLFKILSAAEPLSIQAHPDADQARRLHQQDPRHYPDPNPKPEIAVALTPFRALVGFKPVAAWREIFHSFPEIASLMDAEVLCAASQADFIKNAFRRLLTKAQQSPELLAQTVEAVANRIHEAPSPLASMAHVFHQLKAKYGPTDMGLLVLFFLNPVELSPGQAVFLAPGLPHAYLQGNIVECMTNSDNVIRLGLTAKHKDLEAMAMVLDFEPRKVSVMTPTQGMHTVYSVPCDAFEVHRWVLASRTEVSVERPGGPEILFILQGGGRLAWREEHGWAFVSYTAGQSFLFPAHLPAYRLVAETETLAFTARVPGNALGPK</sequence>